<keyword evidence="5" id="KW-1185">Reference proteome</keyword>
<dbReference type="Proteomes" id="UP001634154">
    <property type="component" value="Unassembled WGS sequence"/>
</dbReference>
<gene>
    <name evidence="3" type="ORF">ACKW6Q_03925</name>
    <name evidence="2" type="ORF">AU378_01970</name>
</gene>
<sequence>MKKYVILFFAFITTVLNAQWNKTAFNIAYRYTGRNVLQAGLEFKANAAREQSLVFGVSMLYTSVLHQDKFLPEANIYYTNIKSQLMGVSVNPYSIEPRIGFSLFNFMYLNTGYAFPIHKEKYFKGITFGVQFNIAPVKNSAFYDRLKLM</sequence>
<comment type="caution">
    <text evidence="2">The sequence shown here is derived from an EMBL/GenBank/DDBJ whole genome shotgun (WGS) entry which is preliminary data.</text>
</comment>
<evidence type="ECO:0008006" key="6">
    <source>
        <dbReference type="Google" id="ProtNLM"/>
    </source>
</evidence>
<reference evidence="2 4" key="3">
    <citation type="journal article" date="2016" name="Genome Announc.">
        <title>Draft Genome Sequence of a Biocontrol Rhizobacterium, Chryseobacterium kwangjuense Strain KJ1R5, Isolated from Pepper (Capsicum annuum).</title>
        <authorList>
            <person name="Jeong J.J."/>
            <person name="Park H."/>
            <person name="Park B.H."/>
            <person name="Mannaa M."/>
            <person name="Sang M.K."/>
            <person name="Choi I.G."/>
            <person name="Kim K.D."/>
        </authorList>
    </citation>
    <scope>NUCLEOTIDE SEQUENCE [LARGE SCALE GENOMIC DNA]</scope>
    <source>
        <strain evidence="2 4">KJ1R5</strain>
    </source>
</reference>
<keyword evidence="1" id="KW-0732">Signal</keyword>
<reference evidence="4" key="1">
    <citation type="submission" date="2015-12" db="EMBL/GenBank/DDBJ databases">
        <title>Genome sequence of a biocontrol rhizobacterium Chryseobacterium kwangjuense strain KJ1R5 isolated from pepper (Capsicum annuum L.).</title>
        <authorList>
            <person name="Jeong J.-J."/>
            <person name="Park H."/>
            <person name="Mannaa M."/>
            <person name="Sang M.K."/>
            <person name="Choi I.-G."/>
            <person name="Kim K.D."/>
        </authorList>
    </citation>
    <scope>NUCLEOTIDE SEQUENCE [LARGE SCALE GENOMIC DNA]</scope>
    <source>
        <strain evidence="4">KJ1R5</strain>
    </source>
</reference>
<dbReference type="AlphaFoldDB" id="A0A135WM84"/>
<dbReference type="Proteomes" id="UP000070513">
    <property type="component" value="Unassembled WGS sequence"/>
</dbReference>
<feature type="signal peptide" evidence="1">
    <location>
        <begin position="1"/>
        <end position="18"/>
    </location>
</feature>
<evidence type="ECO:0000313" key="5">
    <source>
        <dbReference type="Proteomes" id="UP001634154"/>
    </source>
</evidence>
<dbReference type="EMBL" id="LPUR01000001">
    <property type="protein sequence ID" value="KXH85983.1"/>
    <property type="molecule type" value="Genomic_DNA"/>
</dbReference>
<organism evidence="2 4">
    <name type="scientific">Chryseobacterium kwangjuense</name>
    <dbReference type="NCBI Taxonomy" id="267125"/>
    <lineage>
        <taxon>Bacteria</taxon>
        <taxon>Pseudomonadati</taxon>
        <taxon>Bacteroidota</taxon>
        <taxon>Flavobacteriia</taxon>
        <taxon>Flavobacteriales</taxon>
        <taxon>Weeksellaceae</taxon>
        <taxon>Chryseobacterium group</taxon>
        <taxon>Chryseobacterium</taxon>
    </lineage>
</organism>
<protein>
    <recommendedName>
        <fullName evidence="6">Outer membrane protein beta-barrel domain-containing protein</fullName>
    </recommendedName>
</protein>
<reference evidence="3 5" key="4">
    <citation type="submission" date="2024-12" db="EMBL/GenBank/DDBJ databases">
        <title>Draft genome sequence of Chryseobacterium kwangjuense AG447.</title>
        <authorList>
            <person name="Cheptsov V.S."/>
            <person name="Belov A."/>
            <person name="Zavarzina A.G."/>
        </authorList>
    </citation>
    <scope>NUCLEOTIDE SEQUENCE [LARGE SCALE GENOMIC DNA]</scope>
    <source>
        <strain evidence="3 5">AG447</strain>
    </source>
</reference>
<proteinExistence type="predicted"/>
<dbReference type="OrthoDB" id="1149207at2"/>
<accession>A0A135WM84</accession>
<evidence type="ECO:0000313" key="3">
    <source>
        <dbReference type="EMBL" id="MFN1216115.1"/>
    </source>
</evidence>
<reference evidence="2" key="2">
    <citation type="submission" date="2015-12" db="EMBL/GenBank/DDBJ databases">
        <authorList>
            <person name="Shamseldin A."/>
            <person name="Moawad H."/>
            <person name="Abd El-Rahim W.M."/>
            <person name="Sadowsky M.J."/>
        </authorList>
    </citation>
    <scope>NUCLEOTIDE SEQUENCE</scope>
    <source>
        <strain evidence="2">KJ1R5</strain>
    </source>
</reference>
<dbReference type="RefSeq" id="WP_062650338.1">
    <property type="nucleotide sequence ID" value="NZ_JBJXVJ010000001.1"/>
</dbReference>
<evidence type="ECO:0000313" key="4">
    <source>
        <dbReference type="Proteomes" id="UP000070513"/>
    </source>
</evidence>
<feature type="chain" id="PRO_5007467934" description="Outer membrane protein beta-barrel domain-containing protein" evidence="1">
    <location>
        <begin position="19"/>
        <end position="149"/>
    </location>
</feature>
<dbReference type="EMBL" id="JBJXVJ010000001">
    <property type="protein sequence ID" value="MFN1216115.1"/>
    <property type="molecule type" value="Genomic_DNA"/>
</dbReference>
<evidence type="ECO:0000313" key="2">
    <source>
        <dbReference type="EMBL" id="KXH85983.1"/>
    </source>
</evidence>
<evidence type="ECO:0000256" key="1">
    <source>
        <dbReference type="SAM" id="SignalP"/>
    </source>
</evidence>
<name>A0A135WM84_9FLAO</name>